<evidence type="ECO:0000313" key="5">
    <source>
        <dbReference type="Proteomes" id="UP001501676"/>
    </source>
</evidence>
<organism evidence="4 5">
    <name type="scientific">Cryptosporangium minutisporangium</name>
    <dbReference type="NCBI Taxonomy" id="113569"/>
    <lineage>
        <taxon>Bacteria</taxon>
        <taxon>Bacillati</taxon>
        <taxon>Actinomycetota</taxon>
        <taxon>Actinomycetes</taxon>
        <taxon>Cryptosporangiales</taxon>
        <taxon>Cryptosporangiaceae</taxon>
        <taxon>Cryptosporangium</taxon>
    </lineage>
</organism>
<protein>
    <recommendedName>
        <fullName evidence="3">ABC transporter substrate-binding protein PnrA-like domain-containing protein</fullName>
    </recommendedName>
</protein>
<accession>A0ABP6T322</accession>
<feature type="chain" id="PRO_5046453162" description="ABC transporter substrate-binding protein PnrA-like domain-containing protein" evidence="2">
    <location>
        <begin position="26"/>
        <end position="363"/>
    </location>
</feature>
<dbReference type="Proteomes" id="UP001501676">
    <property type="component" value="Unassembled WGS sequence"/>
</dbReference>
<evidence type="ECO:0000256" key="2">
    <source>
        <dbReference type="SAM" id="SignalP"/>
    </source>
</evidence>
<feature type="signal peptide" evidence="2">
    <location>
        <begin position="1"/>
        <end position="25"/>
    </location>
</feature>
<dbReference type="EMBL" id="BAAAYN010000035">
    <property type="protein sequence ID" value="GAA3391896.1"/>
    <property type="molecule type" value="Genomic_DNA"/>
</dbReference>
<feature type="domain" description="ABC transporter substrate-binding protein PnrA-like" evidence="3">
    <location>
        <begin position="52"/>
        <end position="322"/>
    </location>
</feature>
<evidence type="ECO:0000259" key="3">
    <source>
        <dbReference type="Pfam" id="PF02608"/>
    </source>
</evidence>
<dbReference type="InterPro" id="IPR003760">
    <property type="entry name" value="PnrA-like"/>
</dbReference>
<keyword evidence="1 2" id="KW-0732">Signal</keyword>
<dbReference type="PROSITE" id="PS51257">
    <property type="entry name" value="PROKAR_LIPOPROTEIN"/>
    <property type="match status" value="1"/>
</dbReference>
<gene>
    <name evidence="4" type="ORF">GCM10020369_51510</name>
</gene>
<evidence type="ECO:0000313" key="4">
    <source>
        <dbReference type="EMBL" id="GAA3391896.1"/>
    </source>
</evidence>
<sequence length="363" mass="38026">MRLSTRTVRIAVAAVCLALIVTSCSEDSIEYADVSVAATGSSGNADINGDGKVVISVLSPGDLDDNGYYESFIAKAAAFAARQGWTIERHGDIKADNALAAAKKACAEDKPDLVAMGAAELAAAIPASKDPACGKAYWYVPAGDGITQQPQIAISKDFINEGLLAAGYANGLLMESRGYDKAGFITGPKEYGFTVGAAKAYIAGIRRVLPNADLDVAFLATFDDSKTAAAAAQKQINEGLKVIYPYLGGATDAVAELGNKHDVLLSTPGTNRCDSVAPTFDVSVIFDPGEYFAAALEDFSQGELKMGQERQWHLGKDTVPTVRLCNATDAQNALVAQFIADVGSGAINPDREVERLGTIDLES</sequence>
<dbReference type="Pfam" id="PF02608">
    <property type="entry name" value="Bmp"/>
    <property type="match status" value="1"/>
</dbReference>
<proteinExistence type="predicted"/>
<evidence type="ECO:0000256" key="1">
    <source>
        <dbReference type="ARBA" id="ARBA00022729"/>
    </source>
</evidence>
<comment type="caution">
    <text evidence="4">The sequence shown here is derived from an EMBL/GenBank/DDBJ whole genome shotgun (WGS) entry which is preliminary data.</text>
</comment>
<dbReference type="Gene3D" id="3.40.50.2300">
    <property type="match status" value="2"/>
</dbReference>
<keyword evidence="5" id="KW-1185">Reference proteome</keyword>
<name>A0ABP6T322_9ACTN</name>
<dbReference type="RefSeq" id="WP_345730784.1">
    <property type="nucleotide sequence ID" value="NZ_BAAAYN010000035.1"/>
</dbReference>
<reference evidence="5" key="1">
    <citation type="journal article" date="2019" name="Int. J. Syst. Evol. Microbiol.">
        <title>The Global Catalogue of Microorganisms (GCM) 10K type strain sequencing project: providing services to taxonomists for standard genome sequencing and annotation.</title>
        <authorList>
            <consortium name="The Broad Institute Genomics Platform"/>
            <consortium name="The Broad Institute Genome Sequencing Center for Infectious Disease"/>
            <person name="Wu L."/>
            <person name="Ma J."/>
        </authorList>
    </citation>
    <scope>NUCLEOTIDE SEQUENCE [LARGE SCALE GENOMIC DNA]</scope>
    <source>
        <strain evidence="5">JCM 9458</strain>
    </source>
</reference>